<evidence type="ECO:0000256" key="2">
    <source>
        <dbReference type="ARBA" id="ARBA00023082"/>
    </source>
</evidence>
<dbReference type="NCBIfam" id="TIGR02937">
    <property type="entry name" value="sigma70-ECF"/>
    <property type="match status" value="1"/>
</dbReference>
<dbReference type="Gene3D" id="1.10.10.10">
    <property type="entry name" value="Winged helix-like DNA-binding domain superfamily/Winged helix DNA-binding domain"/>
    <property type="match status" value="1"/>
</dbReference>
<feature type="domain" description="RNA polymerase sigma-70 region 4" evidence="5">
    <location>
        <begin position="126"/>
        <end position="173"/>
    </location>
</feature>
<organism evidence="6 7">
    <name type="scientific">Dictyobacter vulcani</name>
    <dbReference type="NCBI Taxonomy" id="2607529"/>
    <lineage>
        <taxon>Bacteria</taxon>
        <taxon>Bacillati</taxon>
        <taxon>Chloroflexota</taxon>
        <taxon>Ktedonobacteria</taxon>
        <taxon>Ktedonobacterales</taxon>
        <taxon>Dictyobacteraceae</taxon>
        <taxon>Dictyobacter</taxon>
    </lineage>
</organism>
<dbReference type="GO" id="GO:0006352">
    <property type="term" value="P:DNA-templated transcription initiation"/>
    <property type="evidence" value="ECO:0007669"/>
    <property type="project" value="InterPro"/>
</dbReference>
<dbReference type="InterPro" id="IPR036388">
    <property type="entry name" value="WH-like_DNA-bd_sf"/>
</dbReference>
<dbReference type="InterPro" id="IPR007630">
    <property type="entry name" value="RNA_pol_sigma70_r4"/>
</dbReference>
<dbReference type="InterPro" id="IPR013324">
    <property type="entry name" value="RNA_pol_sigma_r3/r4-like"/>
</dbReference>
<reference evidence="6 7" key="1">
    <citation type="submission" date="2019-10" db="EMBL/GenBank/DDBJ databases">
        <title>Dictyobacter vulcani sp. nov., within the class Ktedonobacteria, isolated from soil of volcanic Mt. Zao.</title>
        <authorList>
            <person name="Zheng Y."/>
            <person name="Wang C.M."/>
            <person name="Sakai Y."/>
            <person name="Abe K."/>
            <person name="Yokota A."/>
            <person name="Yabe S."/>
        </authorList>
    </citation>
    <scope>NUCLEOTIDE SEQUENCE [LARGE SCALE GENOMIC DNA]</scope>
    <source>
        <strain evidence="6 7">W12</strain>
    </source>
</reference>
<evidence type="ECO:0000256" key="1">
    <source>
        <dbReference type="ARBA" id="ARBA00023015"/>
    </source>
</evidence>
<dbReference type="AlphaFoldDB" id="A0A5J4KUN2"/>
<accession>A0A5J4KUN2</accession>
<dbReference type="SUPFAM" id="SSF88659">
    <property type="entry name" value="Sigma3 and sigma4 domains of RNA polymerase sigma factors"/>
    <property type="match status" value="1"/>
</dbReference>
<evidence type="ECO:0000256" key="4">
    <source>
        <dbReference type="ARBA" id="ARBA00023163"/>
    </source>
</evidence>
<dbReference type="Gene3D" id="1.10.1740.10">
    <property type="match status" value="1"/>
</dbReference>
<evidence type="ECO:0000313" key="7">
    <source>
        <dbReference type="Proteomes" id="UP000326912"/>
    </source>
</evidence>
<dbReference type="Pfam" id="PF04545">
    <property type="entry name" value="Sigma70_r4"/>
    <property type="match status" value="1"/>
</dbReference>
<dbReference type="Proteomes" id="UP000326912">
    <property type="component" value="Unassembled WGS sequence"/>
</dbReference>
<gene>
    <name evidence="6" type="ORF">KDW_57870</name>
</gene>
<dbReference type="EMBL" id="BKZW01000004">
    <property type="protein sequence ID" value="GER91625.1"/>
    <property type="molecule type" value="Genomic_DNA"/>
</dbReference>
<dbReference type="CDD" id="cd06171">
    <property type="entry name" value="Sigma70_r4"/>
    <property type="match status" value="1"/>
</dbReference>
<keyword evidence="3" id="KW-0238">DNA-binding</keyword>
<comment type="caution">
    <text evidence="6">The sequence shown here is derived from an EMBL/GenBank/DDBJ whole genome shotgun (WGS) entry which is preliminary data.</text>
</comment>
<dbReference type="GO" id="GO:0016987">
    <property type="term" value="F:sigma factor activity"/>
    <property type="evidence" value="ECO:0007669"/>
    <property type="project" value="UniProtKB-KW"/>
</dbReference>
<keyword evidence="2" id="KW-0731">Sigma factor</keyword>
<dbReference type="InterPro" id="IPR014284">
    <property type="entry name" value="RNA_pol_sigma-70_dom"/>
</dbReference>
<sequence length="186" mass="21420">MVGAYERPILTYVSALLGGWENAHDIGQETFIAAYYALPRWIPPKQYAPGKKADAVLEQQDYIDQHPLAPWLYQIATNKALSFLKKHERHHQAALQLSRNLLPRIAMDATAIEESYIARELLQRVFKSLSEEDIACIVLRFVLDETYAEIAERFHISKEAARKRISRGLHTLRSVYVSIEKREEIS</sequence>
<evidence type="ECO:0000256" key="3">
    <source>
        <dbReference type="ARBA" id="ARBA00023125"/>
    </source>
</evidence>
<keyword evidence="7" id="KW-1185">Reference proteome</keyword>
<dbReference type="PANTHER" id="PTHR43133:SF8">
    <property type="entry name" value="RNA POLYMERASE SIGMA FACTOR HI_1459-RELATED"/>
    <property type="match status" value="1"/>
</dbReference>
<dbReference type="InterPro" id="IPR039425">
    <property type="entry name" value="RNA_pol_sigma-70-like"/>
</dbReference>
<dbReference type="PANTHER" id="PTHR43133">
    <property type="entry name" value="RNA POLYMERASE ECF-TYPE SIGMA FACTO"/>
    <property type="match status" value="1"/>
</dbReference>
<keyword evidence="1" id="KW-0805">Transcription regulation</keyword>
<evidence type="ECO:0000259" key="5">
    <source>
        <dbReference type="Pfam" id="PF04545"/>
    </source>
</evidence>
<evidence type="ECO:0000313" key="6">
    <source>
        <dbReference type="EMBL" id="GER91625.1"/>
    </source>
</evidence>
<protein>
    <recommendedName>
        <fullName evidence="5">RNA polymerase sigma-70 region 4 domain-containing protein</fullName>
    </recommendedName>
</protein>
<dbReference type="GO" id="GO:0003677">
    <property type="term" value="F:DNA binding"/>
    <property type="evidence" value="ECO:0007669"/>
    <property type="project" value="UniProtKB-KW"/>
</dbReference>
<name>A0A5J4KUN2_9CHLR</name>
<keyword evidence="4" id="KW-0804">Transcription</keyword>
<proteinExistence type="predicted"/>